<proteinExistence type="predicted"/>
<sequence>MARNIQHSQRSASPLQHEAEEELIALHSDNESSLDELEFRERHGEHYTLRHHLSGCAQTLYTVDFAQDFQATVMEPNQPLFIPKGDSATMTLNAGSQAPVVEPVTAASQPISAEASTTPIVGHSIDNESPTIQLTAAHAETDVVTQNLSPLSPDDRTTINSSEVSSSKTFVETNALPLSLITDFNDGTLGGWSLGGDLSVDQVLEGGQLHFSADNLAEGQPVLSQSMALVADQSYQFQMSVHTADGSQPSQFMLNVNGEAHPMDAVRDGDNYILRVAFMAPHVGNASLSIVPVGDMKGGSDVWLDDVIVMPVAPQVGLPIEMSLMLAEPTFDFAQLESEPSPPTAPAIHPIALSMVLQNVEPSLFAEIEHAVMPTSESVLLNAEAVMDVSHNMEANSSDMPMIFAETAQIEPLQLGPDFT</sequence>
<name>A0ABX4STG5_9GAMM</name>
<dbReference type="Proteomes" id="UP000234296">
    <property type="component" value="Unassembled WGS sequence"/>
</dbReference>
<comment type="caution">
    <text evidence="1">The sequence shown here is derived from an EMBL/GenBank/DDBJ whole genome shotgun (WGS) entry which is preliminary data.</text>
</comment>
<dbReference type="RefSeq" id="WP_101761043.1">
    <property type="nucleotide sequence ID" value="NZ_PJRT01000005.1"/>
</dbReference>
<dbReference type="EMBL" id="PJRT01000005">
    <property type="protein sequence ID" value="PLR25702.1"/>
    <property type="molecule type" value="Genomic_DNA"/>
</dbReference>
<keyword evidence="2" id="KW-1185">Reference proteome</keyword>
<dbReference type="Gene3D" id="2.60.120.260">
    <property type="entry name" value="Galactose-binding domain-like"/>
    <property type="match status" value="1"/>
</dbReference>
<accession>A0ABX4STG5</accession>
<evidence type="ECO:0000313" key="2">
    <source>
        <dbReference type="Proteomes" id="UP000234296"/>
    </source>
</evidence>
<evidence type="ECO:0000313" key="1">
    <source>
        <dbReference type="EMBL" id="PLR25702.1"/>
    </source>
</evidence>
<gene>
    <name evidence="1" type="ORF">PZBJ_02545</name>
</gene>
<reference evidence="2" key="1">
    <citation type="submission" date="2017-12" db="EMBL/GenBank/DDBJ databases">
        <title>The genome sequence of Pantoea sp. 596.</title>
        <authorList>
            <person name="Gao J."/>
            <person name="Mao X."/>
            <person name="Sun J."/>
        </authorList>
    </citation>
    <scope>NUCLEOTIDE SEQUENCE [LARGE SCALE GENOMIC DNA]</scope>
    <source>
        <strain evidence="2">596</strain>
    </source>
</reference>
<organism evidence="1 2">
    <name type="scientific">Pantoea endophytica</name>
    <dbReference type="NCBI Taxonomy" id="92488"/>
    <lineage>
        <taxon>Bacteria</taxon>
        <taxon>Pseudomonadati</taxon>
        <taxon>Pseudomonadota</taxon>
        <taxon>Gammaproteobacteria</taxon>
        <taxon>Enterobacterales</taxon>
        <taxon>Erwiniaceae</taxon>
        <taxon>Pantoea</taxon>
    </lineage>
</organism>
<protein>
    <submittedName>
        <fullName evidence="1">Uncharacterized protein</fullName>
    </submittedName>
</protein>